<reference evidence="2 3" key="1">
    <citation type="journal article" date="2006" name="J. Bacteriol.">
        <title>Complete genome sequence of the dehalorespiring bacterium Desulfitobacterium hafniense Y51 and comparison with Dehalococcoides ethenogenes 195.</title>
        <authorList>
            <person name="Nonaka H."/>
            <person name="Keresztes G."/>
            <person name="Shinoda Y."/>
            <person name="Ikenaga Y."/>
            <person name="Abe M."/>
            <person name="Naito K."/>
            <person name="Inatomi K."/>
            <person name="Furukawa K."/>
            <person name="Inui M."/>
            <person name="Yukawa H."/>
        </authorList>
    </citation>
    <scope>NUCLEOTIDE SEQUENCE [LARGE SCALE GENOMIC DNA]</scope>
    <source>
        <strain evidence="2 3">Y51</strain>
    </source>
</reference>
<dbReference type="InterPro" id="IPR043148">
    <property type="entry name" value="TagF_C"/>
</dbReference>
<dbReference type="Pfam" id="PF04464">
    <property type="entry name" value="Glyphos_transf"/>
    <property type="match status" value="1"/>
</dbReference>
<dbReference type="InterPro" id="IPR029044">
    <property type="entry name" value="Nucleotide-diphossugar_trans"/>
</dbReference>
<dbReference type="PANTHER" id="PTHR43685:SF2">
    <property type="entry name" value="GLYCOSYLTRANSFERASE 2-LIKE DOMAIN-CONTAINING PROTEIN"/>
    <property type="match status" value="1"/>
</dbReference>
<dbReference type="HOGENOM" id="CLU_355529_0_0_9"/>
<dbReference type="CAZy" id="GT2">
    <property type="family name" value="Glycosyltransferase Family 2"/>
</dbReference>
<gene>
    <name evidence="2" type="ordered locus">DSY3308</name>
</gene>
<dbReference type="KEGG" id="dsy:DSY3308"/>
<dbReference type="eggNOG" id="COG1887">
    <property type="taxonomic scope" value="Bacteria"/>
</dbReference>
<dbReference type="AlphaFoldDB" id="Q24S95"/>
<dbReference type="STRING" id="138119.DSY3308"/>
<protein>
    <recommendedName>
        <fullName evidence="1">Glycosyltransferase 2-like domain-containing protein</fullName>
    </recommendedName>
</protein>
<dbReference type="SUPFAM" id="SSF53448">
    <property type="entry name" value="Nucleotide-diphospho-sugar transferases"/>
    <property type="match status" value="1"/>
</dbReference>
<feature type="domain" description="Glycosyltransferase 2-like" evidence="1">
    <location>
        <begin position="13"/>
        <end position="157"/>
    </location>
</feature>
<evidence type="ECO:0000313" key="2">
    <source>
        <dbReference type="EMBL" id="BAE85097.1"/>
    </source>
</evidence>
<dbReference type="SUPFAM" id="SSF53756">
    <property type="entry name" value="UDP-Glycosyltransferase/glycogen phosphorylase"/>
    <property type="match status" value="1"/>
</dbReference>
<dbReference type="Gene3D" id="3.40.50.12580">
    <property type="match status" value="1"/>
</dbReference>
<dbReference type="Pfam" id="PF00535">
    <property type="entry name" value="Glycos_transf_2"/>
    <property type="match status" value="1"/>
</dbReference>
<dbReference type="InterPro" id="IPR050834">
    <property type="entry name" value="Glycosyltransf_2"/>
</dbReference>
<dbReference type="InterPro" id="IPR007554">
    <property type="entry name" value="Glycerophosphate_synth"/>
</dbReference>
<dbReference type="EMBL" id="AP008230">
    <property type="protein sequence ID" value="BAE85097.1"/>
    <property type="molecule type" value="Genomic_DNA"/>
</dbReference>
<dbReference type="GO" id="GO:0016020">
    <property type="term" value="C:membrane"/>
    <property type="evidence" value="ECO:0007669"/>
    <property type="project" value="InterPro"/>
</dbReference>
<evidence type="ECO:0000313" key="3">
    <source>
        <dbReference type="Proteomes" id="UP000001946"/>
    </source>
</evidence>
<dbReference type="Gene3D" id="3.90.550.10">
    <property type="entry name" value="Spore Coat Polysaccharide Biosynthesis Protein SpsA, Chain A"/>
    <property type="match status" value="1"/>
</dbReference>
<evidence type="ECO:0000259" key="1">
    <source>
        <dbReference type="Pfam" id="PF00535"/>
    </source>
</evidence>
<dbReference type="InterPro" id="IPR001173">
    <property type="entry name" value="Glyco_trans_2-like"/>
</dbReference>
<name>Q24S95_DESHY</name>
<keyword evidence="3" id="KW-1185">Reference proteome</keyword>
<dbReference type="eggNOG" id="COG1216">
    <property type="taxonomic scope" value="Bacteria"/>
</dbReference>
<dbReference type="RefSeq" id="WP_011461005.1">
    <property type="nucleotide sequence ID" value="NC_007907.1"/>
</dbReference>
<organism evidence="2 3">
    <name type="scientific">Desulfitobacterium hafniense (strain Y51)</name>
    <dbReference type="NCBI Taxonomy" id="138119"/>
    <lineage>
        <taxon>Bacteria</taxon>
        <taxon>Bacillati</taxon>
        <taxon>Bacillota</taxon>
        <taxon>Clostridia</taxon>
        <taxon>Eubacteriales</taxon>
        <taxon>Desulfitobacteriaceae</taxon>
        <taxon>Desulfitobacterium</taxon>
    </lineage>
</organism>
<accession>Q24S95</accession>
<dbReference type="Proteomes" id="UP000001946">
    <property type="component" value="Chromosome"/>
</dbReference>
<sequence length="789" mass="92880">MCSKKASKMPLVSIVVVSYRSSKYIISTLDSIAKQTYHNIELIITDDCSPDETIEVASNWIKCHSERFYAIKTVTSEKNTGISGNCNRGFSAAQGEYVKLIAADDLLKENCIEDMLNGIIEQKGDIAFCYEYVFYPQDELYLNTSHDKNLEVRPHAIGIYKCSPESMYKRMLTVNQFPAPTSFIRKEVFEALGGFDEKYPFTEDYPFWLKAIKSGAKIVFVPIYGVYYRKTDESISWRENKVLSPSQQRFQDDLSRFIREVRNPEMIRLGMEIPTRKVSQSVDIKPWDRKVIEWKEKAYKKGLPRFIRMLLVMLSPRLFGSKLNEIKVVVKRKIVSGTRRFKEKILSKIKEYIYSEPSNKLKRAGIYFSKVLDYKYAVAMRDDPNSNRHWLFLFLESVRLEYKYRKHKSSDQIRIVFVVHMLSLFSAIESIYRAMKDSNAFDVTLLIVPWRQPGMESRWHYADGLIEYMQMHNYPYVLGYENKRWRQILEFDPDGVFYQTPYEKQRPPVYSYNKTLAFPKIMYTPYGPWVMDKTVEDYISIGIDKPFFDLCWRSFVDKLTYELMDYAAPEYLSKCVLSGSPKVDFHIQPLPSARYCWKQELNKSTKRIIWLPRWGILEGRTSFMDYYKYFLGIINDKSIDFVMRPHPLMWGDIKRSKILNDAEIEKIKEEFQNTENSAIDENLDYREGLMSCDFMIADFSSIIYEYIPTGKPLIYTKKDNTLIDPRIMAACYVVTSQEELQMTVDLLISGQDPMRENREAVLRQLNYFPHRIANGIYIAQYISEHIYEK</sequence>
<proteinExistence type="predicted"/>
<dbReference type="PANTHER" id="PTHR43685">
    <property type="entry name" value="GLYCOSYLTRANSFERASE"/>
    <property type="match status" value="1"/>
</dbReference>
<dbReference type="GO" id="GO:0047355">
    <property type="term" value="F:CDP-glycerol glycerophosphotransferase activity"/>
    <property type="evidence" value="ECO:0007669"/>
    <property type="project" value="InterPro"/>
</dbReference>